<dbReference type="Gene3D" id="2.60.120.260">
    <property type="entry name" value="Galactose-binding domain-like"/>
    <property type="match status" value="1"/>
</dbReference>
<dbReference type="Pfam" id="PF08757">
    <property type="entry name" value="CotH"/>
    <property type="match status" value="1"/>
</dbReference>
<dbReference type="SUPFAM" id="SSF74853">
    <property type="entry name" value="Lamin A/C globular tail domain"/>
    <property type="match status" value="2"/>
</dbReference>
<keyword evidence="2" id="KW-0808">Transferase</keyword>
<gene>
    <name evidence="2" type="ORF">JIV24_18960</name>
</gene>
<proteinExistence type="predicted"/>
<dbReference type="Proteomes" id="UP000605676">
    <property type="component" value="Unassembled WGS sequence"/>
</dbReference>
<dbReference type="Gene3D" id="2.60.40.1260">
    <property type="entry name" value="Lamin Tail domain"/>
    <property type="match status" value="1"/>
</dbReference>
<dbReference type="InterPro" id="IPR036415">
    <property type="entry name" value="Lamin_tail_dom_sf"/>
</dbReference>
<keyword evidence="2" id="KW-0418">Kinase</keyword>
<organism evidence="2 3">
    <name type="scientific">Carboxylicivirga marina</name>
    <dbReference type="NCBI Taxonomy" id="2800988"/>
    <lineage>
        <taxon>Bacteria</taxon>
        <taxon>Pseudomonadati</taxon>
        <taxon>Bacteroidota</taxon>
        <taxon>Bacteroidia</taxon>
        <taxon>Marinilabiliales</taxon>
        <taxon>Marinilabiliaceae</taxon>
        <taxon>Carboxylicivirga</taxon>
    </lineage>
</organism>
<comment type="caution">
    <text evidence="2">The sequence shown here is derived from an EMBL/GenBank/DDBJ whole genome shotgun (WGS) entry which is preliminary data.</text>
</comment>
<reference evidence="2 3" key="1">
    <citation type="submission" date="2021-01" db="EMBL/GenBank/DDBJ databases">
        <title>Carboxyliciviraga sp.nov., isolated from coastal sediments.</title>
        <authorList>
            <person name="Lu D."/>
            <person name="Zhang T."/>
        </authorList>
    </citation>
    <scope>NUCLEOTIDE SEQUENCE [LARGE SCALE GENOMIC DNA]</scope>
    <source>
        <strain evidence="2 3">N1Y132</strain>
    </source>
</reference>
<protein>
    <submittedName>
        <fullName evidence="2">CotH kinase family protein</fullName>
    </submittedName>
</protein>
<evidence type="ECO:0000313" key="2">
    <source>
        <dbReference type="EMBL" id="MBK3519434.1"/>
    </source>
</evidence>
<dbReference type="InterPro" id="IPR026876">
    <property type="entry name" value="Fn3_assoc_repeat"/>
</dbReference>
<dbReference type="NCBIfam" id="TIGR04183">
    <property type="entry name" value="Por_Secre_tail"/>
    <property type="match status" value="1"/>
</dbReference>
<dbReference type="RefSeq" id="WP_200466653.1">
    <property type="nucleotide sequence ID" value="NZ_JAENRR010000068.1"/>
</dbReference>
<feature type="domain" description="LTD" evidence="1">
    <location>
        <begin position="924"/>
        <end position="1040"/>
    </location>
</feature>
<accession>A0ABS1HP41</accession>
<keyword evidence="3" id="KW-1185">Reference proteome</keyword>
<dbReference type="Pfam" id="PF00932">
    <property type="entry name" value="LTD"/>
    <property type="match status" value="1"/>
</dbReference>
<dbReference type="InterPro" id="IPR014867">
    <property type="entry name" value="Spore_coat_CotH_CotH2/3/7"/>
</dbReference>
<dbReference type="EMBL" id="JAENRR010000068">
    <property type="protein sequence ID" value="MBK3519434.1"/>
    <property type="molecule type" value="Genomic_DNA"/>
</dbReference>
<evidence type="ECO:0000259" key="1">
    <source>
        <dbReference type="PROSITE" id="PS51841"/>
    </source>
</evidence>
<dbReference type="Pfam" id="PF13287">
    <property type="entry name" value="Fn3_assoc"/>
    <property type="match status" value="1"/>
</dbReference>
<name>A0ABS1HP41_9BACT</name>
<dbReference type="GO" id="GO:0016301">
    <property type="term" value="F:kinase activity"/>
    <property type="evidence" value="ECO:0007669"/>
    <property type="project" value="UniProtKB-KW"/>
</dbReference>
<sequence length="1185" mass="134065">MPEEKSRIKSRVLMCLLLMSATFNIIHAQVAFNEILSSNINGLNDEDGAYPDWLELKNTSGVSLNLADYYLSDDIADSSKWQFPAIQLAEGDYQLVFASGKDRKQMIKGWNTLIRKGDEWRYLVPTSTVDNAWKNSEFDDANWLLGPSGFGYGDDDDETVLQSIMSVYVRKQFNINNIEDVVQMVLHLDYDDGFVAYINGIEVARDNLGSAGSYVSYNQAADDYNHEAQMYQGLEPNLFEILNWKDIVHEGENVLAIQVHNHSTSSSDFSCIPYLSVGLKSGDAFDVSSDLFLPSSYLHSNFKIKADGEALYLFRNKELIDSVGSIKLMADISYGQSPQNDNEWLFYEVPTPGFLNGADGVSEASTDSVHFSISGGIYANTQQIELSLADGKTGDIYYTTDGTTPDKESMRFQQSITVSGVSVIKARVYMPDKLPGPVTTNSYIIGQNHDMPVVSLSTNPDNLWDYQTGIYEMGPNASNDNPHFGANFWQDWERPVNFEYFDKDGVAQINQGAGIKIFGAWSRAYPQKSLALFARKEYGDGSFSYPFFDKRDNDKYEALVLRNSGNAFYGTHLRDAFMTDLMHNSNVEHQAFQPTVVYINGAYWGVMNLREKINEHFISDQTFADADEVNVLERNGEVVNGNNLRYQELLSLIASNNLSADEKYEEVASIIDIDNFIEYQLIQTYIDNRDWPGNNIKFWNTNSSRSKYRWILYDTDFGFGLYGNENYKYNSLNDALATNGPDWPNPPWSTLLFRRLISNEEFKRKMALKANDLLSTTWKSAHVKQVVDSIKSLYVNEMPKHCERWNLNYNHWSNEVNRLKTFGSNRAYYYLNDLKEVLGYQSVRDVIVETQDENMGTVKVNSICPDAFPFTGSYFKNSEIVLKALPKPGYKFAGWRGDNVSKLPTIKHQVEEAASFEAMFVKADEADEQVIINEVFYKSGENMKPSDWVELYNTGSTAIDLKDWSFSDGKQDSAFVFEGTYILYPDEYLVICKNKENFKTSYPWVRNYVGEIIFGLSSLGDHLRLYNDEGQLVDAVDYYPNGDWPIEANGMGASIEVIKPQENNELAINWEASPNGGTPGERNLSYVDVGIFDQPHSLDAALQCMPNPVTASSVVSFSIKEAGAYQLQVFDIHGRALSEAFHQSYSPGNYEVLLHKIIDNKLLRGIYFLQLRGVGSSDSLKIICL</sequence>
<dbReference type="InterPro" id="IPR001322">
    <property type="entry name" value="Lamin_tail_dom"/>
</dbReference>
<evidence type="ECO:0000313" key="3">
    <source>
        <dbReference type="Proteomes" id="UP000605676"/>
    </source>
</evidence>
<dbReference type="InterPro" id="IPR026444">
    <property type="entry name" value="Secre_tail"/>
</dbReference>
<dbReference type="PROSITE" id="PS51841">
    <property type="entry name" value="LTD"/>
    <property type="match status" value="1"/>
</dbReference>